<dbReference type="InterPro" id="IPR009061">
    <property type="entry name" value="DNA-bd_dom_put_sf"/>
</dbReference>
<dbReference type="PANTHER" id="PTHR30204">
    <property type="entry name" value="REDOX-CYCLING DRUG-SENSING TRANSCRIPTIONAL ACTIVATOR SOXR"/>
    <property type="match status" value="1"/>
</dbReference>
<accession>A0A9Q4GZT3</accession>
<dbReference type="GO" id="GO:0003700">
    <property type="term" value="F:DNA-binding transcription factor activity"/>
    <property type="evidence" value="ECO:0007669"/>
    <property type="project" value="InterPro"/>
</dbReference>
<comment type="caution">
    <text evidence="3">The sequence shown here is derived from an EMBL/GenBank/DDBJ whole genome shotgun (WGS) entry which is preliminary data.</text>
</comment>
<evidence type="ECO:0000259" key="2">
    <source>
        <dbReference type="PROSITE" id="PS50937"/>
    </source>
</evidence>
<dbReference type="GO" id="GO:0003677">
    <property type="term" value="F:DNA binding"/>
    <property type="evidence" value="ECO:0007669"/>
    <property type="project" value="UniProtKB-KW"/>
</dbReference>
<dbReference type="RefSeq" id="WP_268210996.1">
    <property type="nucleotide sequence ID" value="NZ_JANSKK010000005.1"/>
</dbReference>
<protein>
    <submittedName>
        <fullName evidence="3">MerR family transcriptional regulator</fullName>
    </submittedName>
</protein>
<dbReference type="PANTHER" id="PTHR30204:SF96">
    <property type="entry name" value="CHROMOSOME-ANCHORING PROTEIN RACA"/>
    <property type="match status" value="1"/>
</dbReference>
<proteinExistence type="predicted"/>
<feature type="domain" description="HTH merR-type" evidence="2">
    <location>
        <begin position="4"/>
        <end position="73"/>
    </location>
</feature>
<dbReference type="EMBL" id="JANSKX010000009">
    <property type="protein sequence ID" value="MCY1594144.1"/>
    <property type="molecule type" value="Genomic_DNA"/>
</dbReference>
<evidence type="ECO:0000313" key="3">
    <source>
        <dbReference type="EMBL" id="MCY1594144.1"/>
    </source>
</evidence>
<evidence type="ECO:0000256" key="1">
    <source>
        <dbReference type="ARBA" id="ARBA00023125"/>
    </source>
</evidence>
<gene>
    <name evidence="3" type="ORF">NW112_02700</name>
</gene>
<dbReference type="CDD" id="cd01106">
    <property type="entry name" value="HTH_TipAL-Mta"/>
    <property type="match status" value="1"/>
</dbReference>
<dbReference type="Proteomes" id="UP001081438">
    <property type="component" value="Unassembled WGS sequence"/>
</dbReference>
<dbReference type="Gene3D" id="1.10.490.50">
    <property type="entry name" value="Antibiotic binding domain of TipA-like multidrug resistance regulators"/>
    <property type="match status" value="1"/>
</dbReference>
<keyword evidence="1" id="KW-0238">DNA-binding</keyword>
<dbReference type="Pfam" id="PF13411">
    <property type="entry name" value="MerR_1"/>
    <property type="match status" value="1"/>
</dbReference>
<dbReference type="InterPro" id="IPR000551">
    <property type="entry name" value="MerR-type_HTH_dom"/>
</dbReference>
<name>A0A9Q4GZT3_9STAP</name>
<dbReference type="SUPFAM" id="SSF89082">
    <property type="entry name" value="Antibiotic binding domain of TipA-like multidrug resistance regulators"/>
    <property type="match status" value="1"/>
</dbReference>
<sequence length="243" mass="28564">MTQYYSIKEVTQITGITKRTLHYYDEIGLLSPSHRAENQYRMYSQQDLIELQKMLFLKGLGVALKDIEEMMQLEDEELRKALASYQEKLHAKIEKLQTLNHHLTEFLNGESLINLDIFNQPLQDQYAKEAEIRYGETPEYQSYQAGTASRTNADFKEVQRRMDTVFEKFNALAERQAPHDETHSVVDEWKAVMREQADFSDEVLVMIAQGYEQDPRFKDYFKQFGNPNLPSYITKHVTHHLSE</sequence>
<dbReference type="InterPro" id="IPR036244">
    <property type="entry name" value="TipA-like_antibiotic-bd"/>
</dbReference>
<dbReference type="Gene3D" id="1.10.1660.10">
    <property type="match status" value="1"/>
</dbReference>
<dbReference type="SUPFAM" id="SSF46955">
    <property type="entry name" value="Putative DNA-binding domain"/>
    <property type="match status" value="1"/>
</dbReference>
<reference evidence="3" key="1">
    <citation type="journal article" date="2022" name="Int. J. Mol. Sci.">
        <title>Phenotypic and genotypic virulence characterisation of Staphylococcus pettenkoferi strains isolated from human bloodstream and diabetic foot infections.</title>
        <authorList>
            <person name="Magnan C."/>
        </authorList>
    </citation>
    <scope>NUCLEOTIDE SEQUENCE</scope>
    <source>
        <strain evidence="3">NSP020P</strain>
    </source>
</reference>
<dbReference type="SMART" id="SM00422">
    <property type="entry name" value="HTH_MERR"/>
    <property type="match status" value="1"/>
</dbReference>
<dbReference type="Pfam" id="PF07739">
    <property type="entry name" value="TipAS"/>
    <property type="match status" value="1"/>
</dbReference>
<dbReference type="InterPro" id="IPR012925">
    <property type="entry name" value="TipAS_dom"/>
</dbReference>
<dbReference type="InterPro" id="IPR047057">
    <property type="entry name" value="MerR_fam"/>
</dbReference>
<organism evidence="3 4">
    <name type="scientific">Staphylococcus pettenkoferi</name>
    <dbReference type="NCBI Taxonomy" id="170573"/>
    <lineage>
        <taxon>Bacteria</taxon>
        <taxon>Bacillati</taxon>
        <taxon>Bacillota</taxon>
        <taxon>Bacilli</taxon>
        <taxon>Bacillales</taxon>
        <taxon>Staphylococcaceae</taxon>
        <taxon>Staphylococcus</taxon>
    </lineage>
</organism>
<dbReference type="PROSITE" id="PS50937">
    <property type="entry name" value="HTH_MERR_2"/>
    <property type="match status" value="1"/>
</dbReference>
<dbReference type="AlphaFoldDB" id="A0A9Q4GZT3"/>
<evidence type="ECO:0000313" key="4">
    <source>
        <dbReference type="Proteomes" id="UP001081438"/>
    </source>
</evidence>